<gene>
    <name evidence="1" type="ORF">SSLN_LOCUS16243</name>
</gene>
<dbReference type="EMBL" id="UYSU01040854">
    <property type="protein sequence ID" value="VDM02629.1"/>
    <property type="molecule type" value="Genomic_DNA"/>
</dbReference>
<dbReference type="PANTHER" id="PTHR21301:SF10">
    <property type="entry name" value="REVERSE TRANSCRIPTASE DOMAIN-CONTAINING PROTEIN"/>
    <property type="match status" value="1"/>
</dbReference>
<keyword evidence="2" id="KW-1185">Reference proteome</keyword>
<dbReference type="OrthoDB" id="6782675at2759"/>
<proteinExistence type="predicted"/>
<dbReference type="Proteomes" id="UP000275846">
    <property type="component" value="Unassembled WGS sequence"/>
</dbReference>
<evidence type="ECO:0000313" key="1">
    <source>
        <dbReference type="EMBL" id="VDM02629.1"/>
    </source>
</evidence>
<name>A0A183TIE4_SCHSO</name>
<accession>A0A183TIE4</accession>
<protein>
    <submittedName>
        <fullName evidence="3">Reverse transcriptase domain-containing protein</fullName>
    </submittedName>
</protein>
<dbReference type="WBParaSite" id="SSLN_0001685401-mRNA-1">
    <property type="protein sequence ID" value="SSLN_0001685401-mRNA-1"/>
    <property type="gene ID" value="SSLN_0001685401"/>
</dbReference>
<reference evidence="1 2" key="2">
    <citation type="submission" date="2018-11" db="EMBL/GenBank/DDBJ databases">
        <authorList>
            <consortium name="Pathogen Informatics"/>
        </authorList>
    </citation>
    <scope>NUCLEOTIDE SEQUENCE [LARGE SCALE GENOMIC DNA]</scope>
    <source>
        <strain evidence="1 2">NST_G2</strain>
    </source>
</reference>
<organism evidence="3">
    <name type="scientific">Schistocephalus solidus</name>
    <name type="common">Tapeworm</name>
    <dbReference type="NCBI Taxonomy" id="70667"/>
    <lineage>
        <taxon>Eukaryota</taxon>
        <taxon>Metazoa</taxon>
        <taxon>Spiralia</taxon>
        <taxon>Lophotrochozoa</taxon>
        <taxon>Platyhelminthes</taxon>
        <taxon>Cestoda</taxon>
        <taxon>Eucestoda</taxon>
        <taxon>Diphyllobothriidea</taxon>
        <taxon>Diphyllobothriidae</taxon>
        <taxon>Schistocephalus</taxon>
    </lineage>
</organism>
<evidence type="ECO:0000313" key="2">
    <source>
        <dbReference type="Proteomes" id="UP000275846"/>
    </source>
</evidence>
<dbReference type="PANTHER" id="PTHR21301">
    <property type="entry name" value="REVERSE TRANSCRIPTASE"/>
    <property type="match status" value="1"/>
</dbReference>
<reference evidence="3" key="1">
    <citation type="submission" date="2016-06" db="UniProtKB">
        <authorList>
            <consortium name="WormBaseParasite"/>
        </authorList>
    </citation>
    <scope>IDENTIFICATION</scope>
</reference>
<sequence>MRRCWQWRNQVPYHRSIVGGREHKKRFYGLPKVYKEGTPLRPIVSLKGTQTYGLIFLTADLDTTVSYSTQCFEKLKELSLLPSDVMVAFDVTCLFTSIPRDLAVETIELLLRDKYEETQNPLGHAQILQLLKFCLKTYIKFDGTIYEQVKGPSMVAQLHTHVATLNLPHVRTIGYLVLTNSGCPNWPIIFKADSHTWDVTLAALDVASSDCQLLLTSSPLVL</sequence>
<evidence type="ECO:0000313" key="3">
    <source>
        <dbReference type="WBParaSite" id="SSLN_0001685401-mRNA-1"/>
    </source>
</evidence>
<dbReference type="AlphaFoldDB" id="A0A183TIE4"/>